<dbReference type="RefSeq" id="WP_076876993.1">
    <property type="nucleotide sequence ID" value="NZ_MLCN01000006.1"/>
</dbReference>
<organism evidence="1 2">
    <name type="scientific">Alkanindiges hydrocarboniclasticus</name>
    <dbReference type="NCBI Taxonomy" id="1907941"/>
    <lineage>
        <taxon>Bacteria</taxon>
        <taxon>Pseudomonadati</taxon>
        <taxon>Pseudomonadota</taxon>
        <taxon>Gammaproteobacteria</taxon>
        <taxon>Moraxellales</taxon>
        <taxon>Moraxellaceae</taxon>
        <taxon>Alkanindiges</taxon>
    </lineage>
</organism>
<dbReference type="OrthoDB" id="9833290at2"/>
<proteinExistence type="predicted"/>
<evidence type="ECO:0000313" key="2">
    <source>
        <dbReference type="Proteomes" id="UP000192132"/>
    </source>
</evidence>
<accession>A0A1S8CYI2</accession>
<dbReference type="STRING" id="1907941.BKE30_01940"/>
<reference evidence="1 2" key="1">
    <citation type="submission" date="2016-10" db="EMBL/GenBank/DDBJ databases">
        <title>Draft Genome sequence of Alkanindiges sp. strain H1.</title>
        <authorList>
            <person name="Subhash Y."/>
            <person name="Lee S."/>
        </authorList>
    </citation>
    <scope>NUCLEOTIDE SEQUENCE [LARGE SCALE GENOMIC DNA]</scope>
    <source>
        <strain evidence="1 2">H1</strain>
    </source>
</reference>
<dbReference type="Proteomes" id="UP000192132">
    <property type="component" value="Unassembled WGS sequence"/>
</dbReference>
<name>A0A1S8CYI2_9GAMM</name>
<evidence type="ECO:0000313" key="1">
    <source>
        <dbReference type="EMBL" id="ONG41871.1"/>
    </source>
</evidence>
<protein>
    <submittedName>
        <fullName evidence="1">Uncharacterized protein</fullName>
    </submittedName>
</protein>
<dbReference type="EMBL" id="MLCN01000006">
    <property type="protein sequence ID" value="ONG41871.1"/>
    <property type="molecule type" value="Genomic_DNA"/>
</dbReference>
<dbReference type="AlphaFoldDB" id="A0A1S8CYI2"/>
<sequence length="172" mass="20091">MINIFQQLFNISGENTYYLRALHDLENIDLNYYYKLFNIIDDPAQITILLSSESWREHLIAYMLIMTNKSNFFTEELKECFSRGSYISPQLAVAFALQTRKEGLRYFLDCLESSRLSSKSIGAIMAVLPTCWGFKLSISDLNIDLDDFKIGYLMAFHHLSFWQKNGWECTPH</sequence>
<gene>
    <name evidence="1" type="ORF">BKE30_01940</name>
</gene>
<keyword evidence="2" id="KW-1185">Reference proteome</keyword>
<comment type="caution">
    <text evidence="1">The sequence shown here is derived from an EMBL/GenBank/DDBJ whole genome shotgun (WGS) entry which is preliminary data.</text>
</comment>